<proteinExistence type="predicted"/>
<organism evidence="1 2">
    <name type="scientific">Kitasatospora kifunensis</name>
    <name type="common">Streptomyces kifunensis</name>
    <dbReference type="NCBI Taxonomy" id="58351"/>
    <lineage>
        <taxon>Bacteria</taxon>
        <taxon>Bacillati</taxon>
        <taxon>Actinomycetota</taxon>
        <taxon>Actinomycetes</taxon>
        <taxon>Kitasatosporales</taxon>
        <taxon>Streptomycetaceae</taxon>
        <taxon>Kitasatospora</taxon>
    </lineage>
</organism>
<dbReference type="EMBL" id="JACHJV010000003">
    <property type="protein sequence ID" value="MBB4928425.1"/>
    <property type="molecule type" value="Genomic_DNA"/>
</dbReference>
<name>A0A7W7W088_KITKI</name>
<dbReference type="AlphaFoldDB" id="A0A7W7W088"/>
<sequence>MASSDDNENGRFPRVGFLLYYDGDDRSVGPAPSVDYGKYQIREISVECGPKFADALLSKSRPGGLLDALEEIKKPATSTPVPGRQNVAGTTEHYLFHYNDQFELVYRTIATRHDEPRAITRVTGDRSVTVQWGSWKGITKPIAIMPVPGRQGIDGKSESYVFHLDPKTGKLTYRTISVAHDAAHADALVVPDRVVADWWKSSLSGVDQLAMIMRVPGPPDGNAECFWVFHRDPKGTLLYRKIKVDRDTAHADTLVTEDRVVADWWTSLKGVS</sequence>
<evidence type="ECO:0000313" key="2">
    <source>
        <dbReference type="Proteomes" id="UP000540506"/>
    </source>
</evidence>
<comment type="caution">
    <text evidence="1">The sequence shown here is derived from an EMBL/GenBank/DDBJ whole genome shotgun (WGS) entry which is preliminary data.</text>
</comment>
<reference evidence="1 2" key="1">
    <citation type="submission" date="2020-08" db="EMBL/GenBank/DDBJ databases">
        <title>Sequencing the genomes of 1000 actinobacteria strains.</title>
        <authorList>
            <person name="Klenk H.-P."/>
        </authorList>
    </citation>
    <scope>NUCLEOTIDE SEQUENCE [LARGE SCALE GENOMIC DNA]</scope>
    <source>
        <strain evidence="1 2">DSM 41654</strain>
    </source>
</reference>
<gene>
    <name evidence="1" type="ORF">FHR34_007522</name>
</gene>
<keyword evidence="2" id="KW-1185">Reference proteome</keyword>
<accession>A0A7W7W088</accession>
<dbReference type="Proteomes" id="UP000540506">
    <property type="component" value="Unassembled WGS sequence"/>
</dbReference>
<evidence type="ECO:0000313" key="1">
    <source>
        <dbReference type="EMBL" id="MBB4928425.1"/>
    </source>
</evidence>
<dbReference type="RefSeq" id="WP_184945802.1">
    <property type="nucleotide sequence ID" value="NZ_JACHJV010000003.1"/>
</dbReference>
<protein>
    <submittedName>
        <fullName evidence="1">Uncharacterized protein</fullName>
    </submittedName>
</protein>